<dbReference type="NCBIfam" id="TIGR00174">
    <property type="entry name" value="miaA"/>
    <property type="match status" value="1"/>
</dbReference>
<feature type="binding site" evidence="10">
    <location>
        <begin position="4"/>
        <end position="9"/>
    </location>
    <ligand>
        <name>substrate</name>
    </ligand>
</feature>
<dbReference type="Pfam" id="PF01715">
    <property type="entry name" value="IPPT"/>
    <property type="match status" value="1"/>
</dbReference>
<dbReference type="Gene3D" id="3.40.50.300">
    <property type="entry name" value="P-loop containing nucleotide triphosphate hydrolases"/>
    <property type="match status" value="1"/>
</dbReference>
<evidence type="ECO:0000256" key="4">
    <source>
        <dbReference type="ARBA" id="ARBA00022679"/>
    </source>
</evidence>
<name>A0A2T5MEQ7_9GAMM</name>
<comment type="caution">
    <text evidence="14">The sequence shown here is derived from an EMBL/GenBank/DDBJ whole genome shotgun (WGS) entry which is preliminary data.</text>
</comment>
<dbReference type="EC" id="2.5.1.75" evidence="10"/>
<feature type="site" description="Interaction with substrate tRNA" evidence="10">
    <location>
        <position position="93"/>
    </location>
</feature>
<comment type="subunit">
    <text evidence="10">Monomer.</text>
</comment>
<comment type="similarity">
    <text evidence="3 10 13">Belongs to the IPP transferase family.</text>
</comment>
<evidence type="ECO:0000256" key="11">
    <source>
        <dbReference type="RuleBase" id="RU003783"/>
    </source>
</evidence>
<evidence type="ECO:0000256" key="6">
    <source>
        <dbReference type="ARBA" id="ARBA00022741"/>
    </source>
</evidence>
<gene>
    <name evidence="10" type="primary">miaA</name>
    <name evidence="14" type="ORF">CJD38_12220</name>
</gene>
<dbReference type="AlphaFoldDB" id="A0A2T5MEQ7"/>
<keyword evidence="8 10" id="KW-0460">Magnesium</keyword>
<feature type="region of interest" description="Interaction with substrate tRNA" evidence="10">
    <location>
        <begin position="27"/>
        <end position="30"/>
    </location>
</feature>
<dbReference type="Proteomes" id="UP000244248">
    <property type="component" value="Unassembled WGS sequence"/>
</dbReference>
<comment type="function">
    <text evidence="2 10 12">Catalyzes the transfer of a dimethylallyl group onto the adenine at position 37 in tRNAs that read codons beginning with uridine, leading to the formation of N6-(dimethylallyl)adenosine (i(6)A).</text>
</comment>
<keyword evidence="4 10" id="KW-0808">Transferase</keyword>
<evidence type="ECO:0000313" key="15">
    <source>
        <dbReference type="Proteomes" id="UP000244248"/>
    </source>
</evidence>
<sequence>MGPTASGKTGLSLTLAEHLPVEIISVDSAQVYRGMDIGSAKPDAATLARVPHHLIDLLDPSEAYSAARFRDDALLLIAAIRERGNIPLLVGGTMLYYRALQYGLSDLPAADPALRTRIEARASADGWPALHAELTVKDPVTAARLHPNDQQRIQRALEIIELSGRSPTEFYAQAKTEGLAGKLIKIGLNPASREELHERIALRFHQMMREGFLEEVARLKARGDLNVELPSIRAVGYRQLWEHLEGRDSLENATERGIAATRQFAKRQITWLRSETAVQWLDPASDNLLNDALQLLK</sequence>
<evidence type="ECO:0000256" key="2">
    <source>
        <dbReference type="ARBA" id="ARBA00003213"/>
    </source>
</evidence>
<dbReference type="GO" id="GO:0005524">
    <property type="term" value="F:ATP binding"/>
    <property type="evidence" value="ECO:0007669"/>
    <property type="project" value="UniProtKB-UniRule"/>
</dbReference>
<organism evidence="14 15">
    <name type="scientific">Stenotrophobium rhamnosiphilum</name>
    <dbReference type="NCBI Taxonomy" id="2029166"/>
    <lineage>
        <taxon>Bacteria</taxon>
        <taxon>Pseudomonadati</taxon>
        <taxon>Pseudomonadota</taxon>
        <taxon>Gammaproteobacteria</taxon>
        <taxon>Nevskiales</taxon>
        <taxon>Nevskiaceae</taxon>
        <taxon>Stenotrophobium</taxon>
    </lineage>
</organism>
<dbReference type="InterPro" id="IPR039657">
    <property type="entry name" value="Dimethylallyltransferase"/>
</dbReference>
<feature type="region of interest" description="Interaction with substrate tRNA" evidence="10">
    <location>
        <begin position="266"/>
        <end position="273"/>
    </location>
</feature>
<dbReference type="SUPFAM" id="SSF52540">
    <property type="entry name" value="P-loop containing nucleoside triphosphate hydrolases"/>
    <property type="match status" value="2"/>
</dbReference>
<dbReference type="InterPro" id="IPR027417">
    <property type="entry name" value="P-loop_NTPase"/>
</dbReference>
<evidence type="ECO:0000256" key="3">
    <source>
        <dbReference type="ARBA" id="ARBA00005842"/>
    </source>
</evidence>
<keyword evidence="6 10" id="KW-0547">Nucleotide-binding</keyword>
<keyword evidence="15" id="KW-1185">Reference proteome</keyword>
<proteinExistence type="inferred from homology"/>
<feature type="site" description="Interaction with substrate tRNA" evidence="10">
    <location>
        <position position="115"/>
    </location>
</feature>
<evidence type="ECO:0000256" key="5">
    <source>
        <dbReference type="ARBA" id="ARBA00022694"/>
    </source>
</evidence>
<dbReference type="InterPro" id="IPR018022">
    <property type="entry name" value="IPT"/>
</dbReference>
<dbReference type="EMBL" id="QANS01000004">
    <property type="protein sequence ID" value="PTU31054.1"/>
    <property type="molecule type" value="Genomic_DNA"/>
</dbReference>
<comment type="cofactor">
    <cofactor evidence="1 10">
        <name>Mg(2+)</name>
        <dbReference type="ChEBI" id="CHEBI:18420"/>
    </cofactor>
</comment>
<dbReference type="PANTHER" id="PTHR11088:SF60">
    <property type="entry name" value="TRNA DIMETHYLALLYLTRANSFERASE"/>
    <property type="match status" value="1"/>
</dbReference>
<keyword evidence="7 10" id="KW-0067">ATP-binding</keyword>
<evidence type="ECO:0000256" key="7">
    <source>
        <dbReference type="ARBA" id="ARBA00022840"/>
    </source>
</evidence>
<keyword evidence="5 10" id="KW-0819">tRNA processing</keyword>
<evidence type="ECO:0000256" key="10">
    <source>
        <dbReference type="HAMAP-Rule" id="MF_00185"/>
    </source>
</evidence>
<evidence type="ECO:0000256" key="9">
    <source>
        <dbReference type="ARBA" id="ARBA00049563"/>
    </source>
</evidence>
<dbReference type="RefSeq" id="WP_107940640.1">
    <property type="nucleotide sequence ID" value="NZ_QANS01000004.1"/>
</dbReference>
<dbReference type="FunFam" id="1.10.20.140:FF:000001">
    <property type="entry name" value="tRNA dimethylallyltransferase"/>
    <property type="match status" value="1"/>
</dbReference>
<dbReference type="PANTHER" id="PTHR11088">
    <property type="entry name" value="TRNA DIMETHYLALLYLTRANSFERASE"/>
    <property type="match status" value="1"/>
</dbReference>
<protein>
    <recommendedName>
        <fullName evidence="10">tRNA dimethylallyltransferase</fullName>
        <ecNumber evidence="10">2.5.1.75</ecNumber>
    </recommendedName>
    <alternativeName>
        <fullName evidence="10">Dimethylallyl diphosphate:tRNA dimethylallyltransferase</fullName>
        <shortName evidence="10">DMAPP:tRNA dimethylallyltransferase</shortName>
        <shortName evidence="10">DMATase</shortName>
    </alternativeName>
    <alternativeName>
        <fullName evidence="10">Isopentenyl-diphosphate:tRNA isopentenyltransferase</fullName>
        <shortName evidence="10">IPP transferase</shortName>
        <shortName evidence="10">IPPT</shortName>
        <shortName evidence="10">IPTase</shortName>
    </alternativeName>
</protein>
<feature type="region of interest" description="Interaction with substrate tRNA" evidence="10">
    <location>
        <begin position="151"/>
        <end position="155"/>
    </location>
</feature>
<reference evidence="14 15" key="1">
    <citation type="submission" date="2018-04" db="EMBL/GenBank/DDBJ databases">
        <title>Novel species isolated from glacier.</title>
        <authorList>
            <person name="Liu Q."/>
            <person name="Xin Y.-H."/>
        </authorList>
    </citation>
    <scope>NUCLEOTIDE SEQUENCE [LARGE SCALE GENOMIC DNA]</scope>
    <source>
        <strain evidence="14 15">GT1R17</strain>
    </source>
</reference>
<evidence type="ECO:0000256" key="12">
    <source>
        <dbReference type="RuleBase" id="RU003784"/>
    </source>
</evidence>
<dbReference type="Gene3D" id="1.10.20.140">
    <property type="match status" value="1"/>
</dbReference>
<comment type="caution">
    <text evidence="10">Lacks conserved residue(s) required for the propagation of feature annotation.</text>
</comment>
<evidence type="ECO:0000313" key="14">
    <source>
        <dbReference type="EMBL" id="PTU31054.1"/>
    </source>
</evidence>
<dbReference type="GO" id="GO:0052381">
    <property type="term" value="F:tRNA dimethylallyltransferase activity"/>
    <property type="evidence" value="ECO:0007669"/>
    <property type="project" value="UniProtKB-UniRule"/>
</dbReference>
<dbReference type="GO" id="GO:0006400">
    <property type="term" value="P:tRNA modification"/>
    <property type="evidence" value="ECO:0007669"/>
    <property type="project" value="TreeGrafter"/>
</dbReference>
<evidence type="ECO:0000256" key="13">
    <source>
        <dbReference type="RuleBase" id="RU003785"/>
    </source>
</evidence>
<comment type="catalytic activity">
    <reaction evidence="9 10 11">
        <text>adenosine(37) in tRNA + dimethylallyl diphosphate = N(6)-dimethylallyladenosine(37) in tRNA + diphosphate</text>
        <dbReference type="Rhea" id="RHEA:26482"/>
        <dbReference type="Rhea" id="RHEA-COMP:10162"/>
        <dbReference type="Rhea" id="RHEA-COMP:10375"/>
        <dbReference type="ChEBI" id="CHEBI:33019"/>
        <dbReference type="ChEBI" id="CHEBI:57623"/>
        <dbReference type="ChEBI" id="CHEBI:74411"/>
        <dbReference type="ChEBI" id="CHEBI:74415"/>
        <dbReference type="EC" id="2.5.1.75"/>
    </reaction>
</comment>
<evidence type="ECO:0000256" key="8">
    <source>
        <dbReference type="ARBA" id="ARBA00022842"/>
    </source>
</evidence>
<dbReference type="HAMAP" id="MF_00185">
    <property type="entry name" value="IPP_trans"/>
    <property type="match status" value="1"/>
</dbReference>
<feature type="binding site" evidence="10">
    <location>
        <begin position="2"/>
        <end position="9"/>
    </location>
    <ligand>
        <name>ATP</name>
        <dbReference type="ChEBI" id="CHEBI:30616"/>
    </ligand>
</feature>
<evidence type="ECO:0000256" key="1">
    <source>
        <dbReference type="ARBA" id="ARBA00001946"/>
    </source>
</evidence>
<accession>A0A2T5MEQ7</accession>